<name>A0A173UQ16_ANAHA</name>
<protein>
    <submittedName>
        <fullName evidence="1">Uncharacterized protein</fullName>
    </submittedName>
</protein>
<sequence length="195" mass="23149">MIIYQGADNYFMYVMIMELRSSDNNHCVASAYGLFPDGNSYRYMTIPIHFINNKFNRMVDKMRNANIRPGCKIFIKASMHDQKIYVNQFLFQGQMKFYKDEKHNLPERNLYVGKVTKIKQFKNGVACLHMPINEKETKWMSLMVYDDVISKEQLQRMQPIRLPDGTNQYQPAVILAGEEKMYHDYPQSRILRCYN</sequence>
<gene>
    <name evidence="1" type="ORF">ERS852425_03077</name>
</gene>
<organism evidence="1 2">
    <name type="scientific">Anaerostipes hadrus</name>
    <dbReference type="NCBI Taxonomy" id="649756"/>
    <lineage>
        <taxon>Bacteria</taxon>
        <taxon>Bacillati</taxon>
        <taxon>Bacillota</taxon>
        <taxon>Clostridia</taxon>
        <taxon>Lachnospirales</taxon>
        <taxon>Lachnospiraceae</taxon>
        <taxon>Anaerostipes</taxon>
    </lineage>
</organism>
<dbReference type="Proteomes" id="UP000095598">
    <property type="component" value="Unassembled WGS sequence"/>
</dbReference>
<evidence type="ECO:0000313" key="2">
    <source>
        <dbReference type="Proteomes" id="UP000095598"/>
    </source>
</evidence>
<dbReference type="AlphaFoldDB" id="A0A173UQ16"/>
<evidence type="ECO:0000313" key="1">
    <source>
        <dbReference type="EMBL" id="CUN17019.1"/>
    </source>
</evidence>
<reference evidence="1 2" key="1">
    <citation type="submission" date="2015-09" db="EMBL/GenBank/DDBJ databases">
        <authorList>
            <consortium name="Pathogen Informatics"/>
        </authorList>
    </citation>
    <scope>NUCLEOTIDE SEQUENCE [LARGE SCALE GENOMIC DNA]</scope>
    <source>
        <strain evidence="1 2">2789STDY5608868</strain>
    </source>
</reference>
<proteinExistence type="predicted"/>
<dbReference type="RefSeq" id="WP_044922607.1">
    <property type="nucleotide sequence ID" value="NZ_CYXT01000033.1"/>
</dbReference>
<dbReference type="EMBL" id="CYXT01000033">
    <property type="protein sequence ID" value="CUN17019.1"/>
    <property type="molecule type" value="Genomic_DNA"/>
</dbReference>
<accession>A0A173UQ16</accession>